<evidence type="ECO:0000256" key="7">
    <source>
        <dbReference type="PIRSR" id="PIRSR038994-2"/>
    </source>
</evidence>
<dbReference type="SUPFAM" id="SSF51338">
    <property type="entry name" value="Composite domain of metallo-dependent hydrolases"/>
    <property type="match status" value="1"/>
</dbReference>
<evidence type="ECO:0000256" key="3">
    <source>
        <dbReference type="ARBA" id="ARBA00022801"/>
    </source>
</evidence>
<comment type="caution">
    <text evidence="10">The sequence shown here is derived from an EMBL/GenBank/DDBJ whole genome shotgun (WGS) entry which is preliminary data.</text>
</comment>
<dbReference type="Pfam" id="PF01979">
    <property type="entry name" value="Amidohydro_1"/>
    <property type="match status" value="1"/>
</dbReference>
<feature type="binding site" evidence="7">
    <location>
        <begin position="208"/>
        <end position="209"/>
    </location>
    <ligand>
        <name>substrate</name>
    </ligand>
</feature>
<evidence type="ECO:0000313" key="11">
    <source>
        <dbReference type="Proteomes" id="UP000316096"/>
    </source>
</evidence>
<proteinExistence type="inferred from homology"/>
<evidence type="ECO:0000256" key="6">
    <source>
        <dbReference type="PIRSR" id="PIRSR038994-1"/>
    </source>
</evidence>
<dbReference type="RefSeq" id="WP_141958095.1">
    <property type="nucleotide sequence ID" value="NZ_VFOZ01000001.1"/>
</dbReference>
<feature type="binding site" evidence="7">
    <location>
        <position position="240"/>
    </location>
    <ligand>
        <name>substrate</name>
    </ligand>
</feature>
<dbReference type="GO" id="GO:0006046">
    <property type="term" value="P:N-acetylglucosamine catabolic process"/>
    <property type="evidence" value="ECO:0007669"/>
    <property type="project" value="TreeGrafter"/>
</dbReference>
<dbReference type="InterPro" id="IPR003764">
    <property type="entry name" value="GlcNAc_6-P_deAcase"/>
</dbReference>
<evidence type="ECO:0000256" key="4">
    <source>
        <dbReference type="ARBA" id="ARBA00023277"/>
    </source>
</evidence>
<sequence length="365" mass="37413">MTVLSADKVITPGGVLEPGWVEVDDGRITAVGAGVPGRSDLHGAVIVPGFVDIHCHGGGGAAFDSADAEECVRAAAFHRERGTTTVMASLVTASPGDLERRAAVLSDLAADGVVAGIHYEGPFLSAARKGAHDPALLRDPDPTTVKRLLRVPHVRMMTVAPELDGGLDALRRVRDAGAIPAIGHTDATYEVTREAVGAGARVATHLFNGMRPLHHREPGPILALLDAPDVTVELIGDGVHLHPAIVAHITRAKGISGAALVTDAIAAAGMSDGDYELGGLGVEVREGVARLSGGGSIAGSTATAATVFRRAVRESGITLPDAVRLSATNPAMLLGLTDRGSVSPGLRADLLVLDEDLAVRKVLTG</sequence>
<keyword evidence="2 8" id="KW-0479">Metal-binding</keyword>
<dbReference type="AlphaFoldDB" id="A0A543CQG8"/>
<evidence type="ECO:0000259" key="9">
    <source>
        <dbReference type="Pfam" id="PF01979"/>
    </source>
</evidence>
<evidence type="ECO:0000256" key="5">
    <source>
        <dbReference type="PIRNR" id="PIRNR038994"/>
    </source>
</evidence>
<keyword evidence="11" id="KW-1185">Reference proteome</keyword>
<comment type="cofactor">
    <cofactor evidence="8">
        <name>a divalent metal cation</name>
        <dbReference type="ChEBI" id="CHEBI:60240"/>
    </cofactor>
    <text evidence="8">Binds 1 divalent metal cation per subunit.</text>
</comment>
<feature type="binding site" evidence="7">
    <location>
        <begin position="297"/>
        <end position="299"/>
    </location>
    <ligand>
        <name>substrate</name>
    </ligand>
</feature>
<dbReference type="PIRSF" id="PIRSF038994">
    <property type="entry name" value="NagA"/>
    <property type="match status" value="1"/>
</dbReference>
<dbReference type="GO" id="GO:0008448">
    <property type="term" value="F:N-acetylglucosamine-6-phosphate deacetylase activity"/>
    <property type="evidence" value="ECO:0007669"/>
    <property type="project" value="InterPro"/>
</dbReference>
<dbReference type="GO" id="GO:0046872">
    <property type="term" value="F:metal ion binding"/>
    <property type="evidence" value="ECO:0007669"/>
    <property type="project" value="UniProtKB-KW"/>
</dbReference>
<dbReference type="CDD" id="cd00854">
    <property type="entry name" value="NagA"/>
    <property type="match status" value="1"/>
</dbReference>
<comment type="similarity">
    <text evidence="1 5">Belongs to the metallo-dependent hydrolases superfamily. NagA family.</text>
</comment>
<gene>
    <name evidence="10" type="ORF">FB559_5032</name>
</gene>
<dbReference type="Gene3D" id="3.20.20.140">
    <property type="entry name" value="Metal-dependent hydrolases"/>
    <property type="match status" value="1"/>
</dbReference>
<dbReference type="InterPro" id="IPR011059">
    <property type="entry name" value="Metal-dep_hydrolase_composite"/>
</dbReference>
<evidence type="ECO:0000256" key="2">
    <source>
        <dbReference type="ARBA" id="ARBA00022723"/>
    </source>
</evidence>
<feature type="binding site" evidence="7">
    <location>
        <position position="216"/>
    </location>
    <ligand>
        <name>substrate</name>
    </ligand>
</feature>
<feature type="binding site" evidence="8">
    <location>
        <position position="120"/>
    </location>
    <ligand>
        <name>Zn(2+)</name>
        <dbReference type="ChEBI" id="CHEBI:29105"/>
    </ligand>
</feature>
<dbReference type="NCBIfam" id="TIGR00221">
    <property type="entry name" value="nagA"/>
    <property type="match status" value="1"/>
</dbReference>
<reference evidence="10 11" key="1">
    <citation type="submission" date="2019-06" db="EMBL/GenBank/DDBJ databases">
        <title>Sequencing the genomes of 1000 actinobacteria strains.</title>
        <authorList>
            <person name="Klenk H.-P."/>
        </authorList>
    </citation>
    <scope>NUCLEOTIDE SEQUENCE [LARGE SCALE GENOMIC DNA]</scope>
    <source>
        <strain evidence="10 11">DSM 102200</strain>
    </source>
</reference>
<evidence type="ECO:0000313" key="10">
    <source>
        <dbReference type="EMBL" id="TQL99354.1"/>
    </source>
</evidence>
<dbReference type="Gene3D" id="2.30.40.10">
    <property type="entry name" value="Urease, subunit C, domain 1"/>
    <property type="match status" value="1"/>
</dbReference>
<feature type="domain" description="Amidohydrolase-related" evidence="9">
    <location>
        <begin position="45"/>
        <end position="355"/>
    </location>
</feature>
<feature type="binding site" evidence="8">
    <location>
        <position position="184"/>
    </location>
    <ligand>
        <name>Zn(2+)</name>
        <dbReference type="ChEBI" id="CHEBI:29105"/>
    </ligand>
</feature>
<accession>A0A543CQG8</accession>
<dbReference type="SUPFAM" id="SSF51556">
    <property type="entry name" value="Metallo-dependent hydrolases"/>
    <property type="match status" value="1"/>
</dbReference>
<feature type="binding site" evidence="8">
    <location>
        <position position="205"/>
    </location>
    <ligand>
        <name>Zn(2+)</name>
        <dbReference type="ChEBI" id="CHEBI:29105"/>
    </ligand>
</feature>
<keyword evidence="4 5" id="KW-0119">Carbohydrate metabolism</keyword>
<dbReference type="OrthoDB" id="9776488at2"/>
<name>A0A543CQG8_9ACTN</name>
<organism evidence="10 11">
    <name type="scientific">Actinoallomurus bryophytorum</name>
    <dbReference type="NCBI Taxonomy" id="1490222"/>
    <lineage>
        <taxon>Bacteria</taxon>
        <taxon>Bacillati</taxon>
        <taxon>Actinomycetota</taxon>
        <taxon>Actinomycetes</taxon>
        <taxon>Streptosporangiales</taxon>
        <taxon>Thermomonosporaceae</taxon>
        <taxon>Actinoallomurus</taxon>
    </lineage>
</organism>
<dbReference type="InterPro" id="IPR032466">
    <property type="entry name" value="Metal_Hydrolase"/>
</dbReference>
<dbReference type="EMBL" id="VFOZ01000001">
    <property type="protein sequence ID" value="TQL99354.1"/>
    <property type="molecule type" value="Genomic_DNA"/>
</dbReference>
<dbReference type="PANTHER" id="PTHR11113:SF14">
    <property type="entry name" value="N-ACETYLGLUCOSAMINE-6-PHOSPHATE DEACETYLASE"/>
    <property type="match status" value="1"/>
</dbReference>
<dbReference type="InterPro" id="IPR006680">
    <property type="entry name" value="Amidohydro-rel"/>
</dbReference>
<feature type="active site" description="Proton donor/acceptor" evidence="6">
    <location>
        <position position="263"/>
    </location>
</feature>
<dbReference type="Proteomes" id="UP000316096">
    <property type="component" value="Unassembled WGS sequence"/>
</dbReference>
<protein>
    <submittedName>
        <fullName evidence="10">N-acetylglucosamine-6-phosphate deacetylase</fullName>
    </submittedName>
</protein>
<keyword evidence="3 5" id="KW-0378">Hydrolase</keyword>
<dbReference type="PANTHER" id="PTHR11113">
    <property type="entry name" value="N-ACETYLGLUCOSAMINE-6-PHOSPHATE DEACETYLASE"/>
    <property type="match status" value="1"/>
</dbReference>
<evidence type="ECO:0000256" key="1">
    <source>
        <dbReference type="ARBA" id="ARBA00010716"/>
    </source>
</evidence>
<feature type="binding site" evidence="7">
    <location>
        <position position="131"/>
    </location>
    <ligand>
        <name>substrate</name>
    </ligand>
</feature>
<evidence type="ECO:0000256" key="8">
    <source>
        <dbReference type="PIRSR" id="PIRSR038994-3"/>
    </source>
</evidence>